<dbReference type="InterPro" id="IPR020806">
    <property type="entry name" value="PKS_PP-bd"/>
</dbReference>
<dbReference type="InterPro" id="IPR009081">
    <property type="entry name" value="PP-bd_ACP"/>
</dbReference>
<dbReference type="NCBIfam" id="TIGR01733">
    <property type="entry name" value="AA-adenyl-dom"/>
    <property type="match status" value="4"/>
</dbReference>
<dbReference type="PROSITE" id="PS00455">
    <property type="entry name" value="AMP_BINDING"/>
    <property type="match status" value="4"/>
</dbReference>
<evidence type="ECO:0000313" key="7">
    <source>
        <dbReference type="Proteomes" id="UP000182054"/>
    </source>
</evidence>
<dbReference type="InterPro" id="IPR000873">
    <property type="entry name" value="AMP-dep_synth/lig_dom"/>
</dbReference>
<sequence>MTSSTTVEPTGGTPDHRPADTAAFPLSPAQTGLWFAQKLAPEVPLTVAQYVDVAGPLDVDLLGEVAGQVGAELQSGCVRILDVDGRPHQVVDTRSVHTRRLDLRAEADPEAAAHRWMRDEMHAPVDVERDPLTVNVLLRVEDERWFWYTRMHHLAGDGFGAVTALRRVAQLYTARTTGVDAPPQRAHDLAELYRAEETYRRSPRFATDREYWAAKTAGLPERFSLVPRSAPAAATRRRVDGTAPTSVTDAIAAVAARVDGTEAAVLVAAIAAYLHRVTGSTEVVLSLPVSVRTTAALRRSGGMFSNVVPLRLRIEDHTTLDDLIAAVTLEITGALRHQKYRHEDIRRDHGSSTDQRGFFGPMVNIMLFDWSVRLGDLTGRLHNLSSGPVEDLAFTIYNSSTPGAGLNIDLEANPTLYDDADLGAHHRRFLAFLGALLDRPAAAPVTDAPVFLPDELDTVVRTFNDTAAPVEPDTLWSAFARRVAATPDAPALTFGATTLTYAETADRAGRVGTALRRRGVAPGDVVALSMPRSLELVLGMYGILHAGAAYLPLDPEQPDERIAAVLDTARPRCVLTADDVAAAVSDVAAAVSDVAAAGADADASAAPAPVRPDDLAYVLFTSGSTGRPKGVAVTHRAITNRLEWMQHEYPLTDDDVVLQKTPSTFDVSVWEFFWPLRVGARLVVADPGVHREPRRLLAAMIDAGVTTVHFVPSMLAAFVAELRDSRVIPTRLRRVFSSGEALPADTAAAFTDATAVPLHNLYGPTEAAVDVTYRRFRPGDTGSVPIGRPVWNTRVHVLDARLRPVPVGVAGELYLAGVQLARGYLGRPDLTADRFVADPIAGDGSRLYRTGDLARWRADGDLDYLGRTDFQVKVRGLRIELGDVEAALLAHPGVDHAVAVARPDHRGGTRLVGYVAGPTPASIAPDDVRATAAARVPAYMVPDVVTVLDALPLNSSGKVDRRALPEPTAPSPGDDVAPRTELERRIATVLADVLDIPAPGVHTSFFDLGGNSLSATRVVARLADDLGRHVGLDDLFTAPTVARLAERLSAVDAPAHRPPLVPVARPDVVPLSPAQQRLWFLNRLDPESAVYNMPLALELTGTLDLPALRQALTDVVGRHESLRTVFPDGPTGPHQLVEDPGTPDLEPVDVAESERDRAVAEVVGRGFDVRREHPIRVRLFRLGPDRHVLVVVLHHIAADGWSFGPLASDVARAYAARAAGQAPAFAPLPVQYADAVLWQRAVLGDPADPGSVLAAQTAFWTDRLAGLPEVLDLPTDRPRQAAPAVAGAVHDFELDADLRAAITALATAHSASTFMVVHAALAALLGRLADTDDVAVGTPVAGRGDRALDGVVGMFVNTLVLRASPRVDRSFVDLLHAVRDDDLEAFAHADVPFDAVVDAVAADRTSAHHPLFQVMLSFDNLAPATVQLPGLTVAAGEIDTGTAKFDLTVEVVDRPGGGFQAHLGYATALFDDTTAADLAQRFLAVLRQVTADPSVRVGDVDLRLPTDVAPEADVVLVGPPGGAPTTLPELLRATAARFPDRDAVIEAHHTLTYAELDRRSDLLAAALVDLGVGPEVRVPVCVGRSAASLIALWAVAKSGGAYTPLDPKYPVDRLATMVADTGAVVGLAGDERAMLPDTVRWLDPRTDHVLATAPVAVPAPHPDQAAYLIFTSGSTGRPKAVVVSHRGIADLAADTAAAAGVDETTRALHFASPSFDVSLMELLMAFAVGGAVVPAPTDVYGGRDLATLLRDRRVTHAVVTPAALETVDPAGAPDLRFVAVGGDVCTPALVERWAPGRTMLNVYGPTEATVVVTRTAPMTPGLPVTIGRTRAGVATRVLDRRLRPVAPGVRGELYLSGPSLARGYQGRPGLTAERFVADPDGPPGSRMYRTGDVVALRTNVGITAAPDTRAIHFLGRADHQVKVRGHRVELAEIDAVLQTEPAVTWSVTLLVDADRRDIARLITYGVTDAEDRDALTDRLLEAARGALPDYMVPAGIVWLDALPLTPAGKLDRRALPVPAPPQSDVPHEEPATETERIVATAFAGAVGLERVGRRDHFFDSGGNSLTATRVAAALSDALGRDVAVRTIFEQPTVAALAARLDTDAGPARVPLVAGERPARIPLSLPQQRLWFLNRLDPTADAYTIALSVTIDGPVDRDALRRAVLDVLERHEALRTVFPETDDGPHQVVLPVDRVRDRLDVRDIGETTDADGVGEALRALAHRGTDLTTTAPVRAVLLRVSDTRHVLGVAIHHIAADGWSMRPLTRDLVTAYTARVAEREPDLPPLPVQYADFTLWQRRMLGDEADPTSRAAADLAYWTSTLAGLPDECTVPGDRPRPALPGHRAGSRGFLVPEATMSALTAVAARHGGTRFMAVHAVLASVLGRLADTTDVVIGTPVAGRHDAALHDLVGMFVGTVVLRTAIEPGDSFAQVLNRVRTVDLDALGHTELPFERVVDAVSPPRVAGRHPLVQVVLTVDESVATTVRAGDLTWSAAPIEIDRSKFDLDVAVTGGPDGWAVRITYSRDLYDESTVDRLGERFLAVAAAAAAHPERALGDAPLLTSDERDRLDARVPEPVDPPVLLPDLWASAVRRAGDRLAAVGTAGEQVTHDELDRRSSRLARRLLACGAGPEDVVAVALPRSLAAITAVLAVAKTGAAWVPVDPRYPADRVRHMLTDSGARLGLTTAEYRPDDDLADVQWLDVEHDPTGTLDHPVTDAERRIPLRPDHVAYVIYTSGSTGVPKGVSVTHSGLSAFADAERARFAVDADARVLHVASPSFDASVLELLMAVGSAATLVIAPPDVFGGRELADLMRRERVSHAFVTPAALATVDPADGDGLPDLRTIVVGGEAVGPDLVRRWAPGRLMVNGYGPTETTVVATTDVLEVDGPVTVGTSIPGARAAVLDARLHPVPDGTTGELYLAGPGLARGYLRRAALTAGRFVADPRGAGERMYRTGDLVRWTPDGRLEYAGRTDTQVKLRGFRIEPGEIDAALTARDDVSFAYTAVHVDEAGIPALASWVVPAGAATVDPDAVLADLAGRLPAHLVPATVTTLAAVPLTPVGKLDVRALPAPTAPARGDRIVAPPETPTERIVADVVAGVLGDTCGPVGREDDFFALGGNSLLATQVASRIGTRTGRTVPVRALFEHPSVRTLAAHVDTLTADDTPELGTIARPDRLPLSPAQTRQWFLNRVDPSSPLYNVPIVVRLDGPLDVTALQTALDDVVARHEVLRTVYPAAADGPEQVILPAVDVPLAVREVAEDEVRSAALAAAGTGFDVTVDPPLRATLLRLDATAHVLVLVLHHIAADGWSLGPLAADLAGAYDARSAGRAPELPPLEVQYVDHTLWTRARLGSPGDPSSLLATQLEWWTETLAGAPDTLGIPTDRPRPATPSYRGGSVDARLDDDLHRRLHEVAAEEGATLFMALHTALAVTLGRLDGRFDTVVGTAVAGRGHEAIDRLVGMFVGTLALRTRIDPRSPLQDALRAVRAADVEAFARPDVPFEQLVDAIAPARSAARHPIFQVMLTLRDDVPTRARMGAGDAAVDARVAEIDVAVAKFDLQVTVTEHRTDAGDPAGLTLGLDYATDLFDGTTARTLLDRLGAVLRTLATQPATAVGAIDLLTPDERAALVPVGGAPRADAPRTLATLVDDAVRRSPDGIAVEYLERALTYRELDALTDRWARRLVAQGVGPDTLVAVGIPRSLKSVVAVLAVTRAGAGFLPVDPAYPADRIRHMLTDAGPALGLTTAEHRAALAVDGAGTDWLLLDDDTLAAGPLASGALPRADLAHPAYVIYTSGSTGTPKGVVVTHAGVSAFADELTDRLAVTSSSRVLHFSSVSFDAAVLDLLFAFGAGATMVIAPTTVVGGRELSDFLGRERVTHAFVTPAALTTADPTAATALTHLVVGGDACSPDLVARWAPGRSLHNAYGPTETTIVTVMSDALTAGAPIGIGSPVRGVAAVVLDRQLEPVPYGVVGELHLTGDALARGYLGRSGLTAARFVAAPHGKPGERMYRTGDLVRWRRTDDGPVLTYVGRSDHQVKVRGFRVELGEIDAALEAHDDVEFAVTLGVADGDGAGPTTLASYVLARPGSAVDGTALRRHLTRRLPSYMVPTSVTLLDSVPLTPTGKLDRRALPAPAPLADTVYRAPETELENLVCAVFADLLAVDQVGRDDDFFTLGGTSLVGVRAAHELGERLGRAVPVSVLFGASTPAELAAALGEPSAADTDLLAPVVTLRAGRGDAAPLVCVHPAFGLAWTYHGLARRLGGDRPVLGLQSPTLDGERPEFESIEDLARDYVDRLQSAQPAGPYHLLGWSLGGLIAHAMTAELERRGERVATLAMLDSYTLTAEYLDRVPTLRDLIEEVTGSPLPDGMDPTPADAADLARAAGEGAEALTADVVERLHRGYVHGSTLAHRYRPAPVEADVLFFSATDDEVNERDTRRRAAAWEPFVRGTVRDHPIPCSHAHLTTDPALDVVVPVLDEHLG</sequence>
<dbReference type="Gene3D" id="3.40.50.12780">
    <property type="entry name" value="N-terminal domain of ligase-like"/>
    <property type="match status" value="1"/>
</dbReference>
<evidence type="ECO:0000256" key="2">
    <source>
        <dbReference type="ARBA" id="ARBA00022450"/>
    </source>
</evidence>
<dbReference type="GO" id="GO:0009366">
    <property type="term" value="C:enterobactin synthetase complex"/>
    <property type="evidence" value="ECO:0007669"/>
    <property type="project" value="TreeGrafter"/>
</dbReference>
<dbReference type="Gene3D" id="3.40.50.1820">
    <property type="entry name" value="alpha/beta hydrolase"/>
    <property type="match status" value="1"/>
</dbReference>
<dbReference type="FunFam" id="3.40.50.12780:FF:000012">
    <property type="entry name" value="Non-ribosomal peptide synthetase"/>
    <property type="match status" value="2"/>
</dbReference>
<dbReference type="InterPro" id="IPR023213">
    <property type="entry name" value="CAT-like_dom_sf"/>
</dbReference>
<dbReference type="Pfam" id="PF00668">
    <property type="entry name" value="Condensation"/>
    <property type="match status" value="4"/>
</dbReference>
<dbReference type="Gene3D" id="1.10.1200.10">
    <property type="entry name" value="ACP-like"/>
    <property type="match status" value="3"/>
</dbReference>
<dbReference type="InterPro" id="IPR001242">
    <property type="entry name" value="Condensation_dom"/>
</dbReference>
<feature type="region of interest" description="Disordered" evidence="4">
    <location>
        <begin position="2013"/>
        <end position="2032"/>
    </location>
</feature>
<dbReference type="SUPFAM" id="SSF56801">
    <property type="entry name" value="Acetyl-CoA synthetase-like"/>
    <property type="match status" value="4"/>
</dbReference>
<dbReference type="RefSeq" id="WP_083400216.1">
    <property type="nucleotide sequence ID" value="NZ_FOJN01000021.1"/>
</dbReference>
<dbReference type="PANTHER" id="PTHR45527:SF1">
    <property type="entry name" value="FATTY ACID SYNTHASE"/>
    <property type="match status" value="1"/>
</dbReference>
<dbReference type="FunFam" id="3.40.50.980:FF:000001">
    <property type="entry name" value="Non-ribosomal peptide synthetase"/>
    <property type="match status" value="3"/>
</dbReference>
<dbReference type="FunFam" id="3.40.50.980:FF:000002">
    <property type="entry name" value="Enterobactin synthetase component F"/>
    <property type="match status" value="1"/>
</dbReference>
<dbReference type="Gene3D" id="3.30.559.30">
    <property type="entry name" value="Nonribosomal peptide synthetase, condensation domain"/>
    <property type="match status" value="4"/>
</dbReference>
<dbReference type="GO" id="GO:0031177">
    <property type="term" value="F:phosphopantetheine binding"/>
    <property type="evidence" value="ECO:0007669"/>
    <property type="project" value="InterPro"/>
</dbReference>
<dbReference type="OrthoDB" id="2472181at2"/>
<dbReference type="InterPro" id="IPR006162">
    <property type="entry name" value="Ppantetheine_attach_site"/>
</dbReference>
<dbReference type="GO" id="GO:0005829">
    <property type="term" value="C:cytosol"/>
    <property type="evidence" value="ECO:0007669"/>
    <property type="project" value="TreeGrafter"/>
</dbReference>
<dbReference type="Pfam" id="PF00501">
    <property type="entry name" value="AMP-binding"/>
    <property type="match status" value="4"/>
</dbReference>
<evidence type="ECO:0000259" key="5">
    <source>
        <dbReference type="PROSITE" id="PS50075"/>
    </source>
</evidence>
<proteinExistence type="predicted"/>
<dbReference type="InterPro" id="IPR045851">
    <property type="entry name" value="AMP-bd_C_sf"/>
</dbReference>
<dbReference type="GO" id="GO:0009239">
    <property type="term" value="P:enterobactin biosynthetic process"/>
    <property type="evidence" value="ECO:0007669"/>
    <property type="project" value="TreeGrafter"/>
</dbReference>
<dbReference type="SUPFAM" id="SSF52777">
    <property type="entry name" value="CoA-dependent acyltransferases"/>
    <property type="match status" value="8"/>
</dbReference>
<dbReference type="InterPro" id="IPR036736">
    <property type="entry name" value="ACP-like_sf"/>
</dbReference>
<dbReference type="CDD" id="cd19540">
    <property type="entry name" value="LCL_NRPS-like"/>
    <property type="match status" value="3"/>
</dbReference>
<dbReference type="InterPro" id="IPR029058">
    <property type="entry name" value="AB_hydrolase_fold"/>
</dbReference>
<feature type="region of interest" description="Disordered" evidence="4">
    <location>
        <begin position="1124"/>
        <end position="1143"/>
    </location>
</feature>
<evidence type="ECO:0000256" key="1">
    <source>
        <dbReference type="ARBA" id="ARBA00001957"/>
    </source>
</evidence>
<evidence type="ECO:0000256" key="3">
    <source>
        <dbReference type="ARBA" id="ARBA00022553"/>
    </source>
</evidence>
<dbReference type="SMART" id="SM00824">
    <property type="entry name" value="PKS_TE"/>
    <property type="match status" value="1"/>
</dbReference>
<dbReference type="Pfam" id="PF00975">
    <property type="entry name" value="Thioesterase"/>
    <property type="match status" value="1"/>
</dbReference>
<name>A0A1I0UE32_9NOCA</name>
<feature type="domain" description="Carrier" evidence="5">
    <location>
        <begin position="977"/>
        <end position="1052"/>
    </location>
</feature>
<dbReference type="UniPathway" id="UPA00011"/>
<dbReference type="NCBIfam" id="NF003417">
    <property type="entry name" value="PRK04813.1"/>
    <property type="match status" value="4"/>
</dbReference>
<evidence type="ECO:0000313" key="6">
    <source>
        <dbReference type="EMBL" id="SFA62133.1"/>
    </source>
</evidence>
<dbReference type="Proteomes" id="UP000182054">
    <property type="component" value="Unassembled WGS sequence"/>
</dbReference>
<dbReference type="CDD" id="cd17646">
    <property type="entry name" value="A_NRPS_AB3403-like"/>
    <property type="match status" value="1"/>
</dbReference>
<dbReference type="InterPro" id="IPR010071">
    <property type="entry name" value="AA_adenyl_dom"/>
</dbReference>
<dbReference type="Gene3D" id="3.30.300.30">
    <property type="match status" value="4"/>
</dbReference>
<dbReference type="Gene3D" id="3.40.50.980">
    <property type="match status" value="6"/>
</dbReference>
<dbReference type="Pfam" id="PF13193">
    <property type="entry name" value="AMP-binding_C"/>
    <property type="match status" value="2"/>
</dbReference>
<dbReference type="Gene3D" id="2.30.38.10">
    <property type="entry name" value="Luciferase, Domain 3"/>
    <property type="match status" value="3"/>
</dbReference>
<dbReference type="GO" id="GO:0047527">
    <property type="term" value="F:2,3-dihydroxybenzoate-serine ligase activity"/>
    <property type="evidence" value="ECO:0007669"/>
    <property type="project" value="TreeGrafter"/>
</dbReference>
<dbReference type="Gene3D" id="3.30.559.10">
    <property type="entry name" value="Chloramphenicol acetyltransferase-like domain"/>
    <property type="match status" value="4"/>
</dbReference>
<dbReference type="InterPro" id="IPR020802">
    <property type="entry name" value="TesA-like"/>
</dbReference>
<dbReference type="SMART" id="SM00823">
    <property type="entry name" value="PKS_PP"/>
    <property type="match status" value="4"/>
</dbReference>
<reference evidence="6 7" key="1">
    <citation type="submission" date="2016-10" db="EMBL/GenBank/DDBJ databases">
        <authorList>
            <person name="de Groot N.N."/>
        </authorList>
    </citation>
    <scope>NUCLEOTIDE SEQUENCE [LARGE SCALE GENOMIC DNA]</scope>
    <source>
        <strain evidence="6 7">DSM 44908</strain>
    </source>
</reference>
<dbReference type="PROSITE" id="PS00012">
    <property type="entry name" value="PHOSPHOPANTETHEINE"/>
    <property type="match status" value="3"/>
</dbReference>
<dbReference type="GO" id="GO:0008610">
    <property type="term" value="P:lipid biosynthetic process"/>
    <property type="evidence" value="ECO:0007669"/>
    <property type="project" value="UniProtKB-ARBA"/>
</dbReference>
<evidence type="ECO:0000256" key="4">
    <source>
        <dbReference type="SAM" id="MobiDB-lite"/>
    </source>
</evidence>
<dbReference type="EMBL" id="FOJN01000021">
    <property type="protein sequence ID" value="SFA62133.1"/>
    <property type="molecule type" value="Genomic_DNA"/>
</dbReference>
<comment type="cofactor">
    <cofactor evidence="1">
        <name>pantetheine 4'-phosphate</name>
        <dbReference type="ChEBI" id="CHEBI:47942"/>
    </cofactor>
</comment>
<dbReference type="InterPro" id="IPR042099">
    <property type="entry name" value="ANL_N_sf"/>
</dbReference>
<feature type="region of interest" description="Disordered" evidence="4">
    <location>
        <begin position="3375"/>
        <end position="3396"/>
    </location>
</feature>
<dbReference type="Pfam" id="PF00550">
    <property type="entry name" value="PP-binding"/>
    <property type="match status" value="4"/>
</dbReference>
<dbReference type="SUPFAM" id="SSF53474">
    <property type="entry name" value="alpha/beta-Hydrolases"/>
    <property type="match status" value="1"/>
</dbReference>
<dbReference type="GO" id="GO:0043041">
    <property type="term" value="P:amino acid activation for nonribosomal peptide biosynthetic process"/>
    <property type="evidence" value="ECO:0007669"/>
    <property type="project" value="TreeGrafter"/>
</dbReference>
<protein>
    <submittedName>
        <fullName evidence="6">Amino acid adenylation domain-containing protein</fullName>
    </submittedName>
</protein>
<organism evidence="6 7">
    <name type="scientific">Rhodococcoides kroppenstedtii</name>
    <dbReference type="NCBI Taxonomy" id="293050"/>
    <lineage>
        <taxon>Bacteria</taxon>
        <taxon>Bacillati</taxon>
        <taxon>Actinomycetota</taxon>
        <taxon>Actinomycetes</taxon>
        <taxon>Mycobacteriales</taxon>
        <taxon>Nocardiaceae</taxon>
        <taxon>Rhodococcoides</taxon>
    </lineage>
</organism>
<keyword evidence="3" id="KW-0597">Phosphoprotein</keyword>
<dbReference type="PROSITE" id="PS50075">
    <property type="entry name" value="CARRIER"/>
    <property type="match status" value="4"/>
</dbReference>
<feature type="region of interest" description="Disordered" evidence="4">
    <location>
        <begin position="1"/>
        <end position="24"/>
    </location>
</feature>
<feature type="domain" description="Carrier" evidence="5">
    <location>
        <begin position="2029"/>
        <end position="2104"/>
    </location>
</feature>
<dbReference type="GeneID" id="85487614"/>
<dbReference type="FunFam" id="2.30.38.10:FF:000001">
    <property type="entry name" value="Non-ribosomal peptide synthetase PvdI"/>
    <property type="match status" value="1"/>
</dbReference>
<accession>A0A1I0UE32</accession>
<feature type="region of interest" description="Disordered" evidence="4">
    <location>
        <begin position="958"/>
        <end position="977"/>
    </location>
</feature>
<dbReference type="PANTHER" id="PTHR45527">
    <property type="entry name" value="NONRIBOSOMAL PEPTIDE SYNTHETASE"/>
    <property type="match status" value="1"/>
</dbReference>
<keyword evidence="2" id="KW-0596">Phosphopantetheine</keyword>
<dbReference type="InterPro" id="IPR020845">
    <property type="entry name" value="AMP-binding_CS"/>
</dbReference>
<feature type="domain" description="Carrier" evidence="5">
    <location>
        <begin position="4142"/>
        <end position="4217"/>
    </location>
</feature>
<dbReference type="SUPFAM" id="SSF47336">
    <property type="entry name" value="ACP-like"/>
    <property type="match status" value="4"/>
</dbReference>
<gene>
    <name evidence="6" type="ORF">SAMN05444374_12117</name>
</gene>
<dbReference type="InterPro" id="IPR025110">
    <property type="entry name" value="AMP-bd_C"/>
</dbReference>
<feature type="domain" description="Carrier" evidence="5">
    <location>
        <begin position="3082"/>
        <end position="3159"/>
    </location>
</feature>
<dbReference type="InterPro" id="IPR001031">
    <property type="entry name" value="Thioesterase"/>
</dbReference>